<protein>
    <recommendedName>
        <fullName evidence="1">DOP1-like C-terminal domain-containing protein</fullName>
    </recommendedName>
</protein>
<dbReference type="PANTHER" id="PTHR14042:SF23">
    <property type="entry name" value="PROTEIN DOPEY-2"/>
    <property type="match status" value="1"/>
</dbReference>
<dbReference type="OrthoDB" id="297643at2759"/>
<dbReference type="EMBL" id="SGJD01000070">
    <property type="protein sequence ID" value="KAB0407242.1"/>
    <property type="molecule type" value="Genomic_DNA"/>
</dbReference>
<dbReference type="Pfam" id="PF24598">
    <property type="entry name" value="DOP1_C"/>
    <property type="match status" value="1"/>
</dbReference>
<dbReference type="GO" id="GO:0005802">
    <property type="term" value="C:trans-Golgi network"/>
    <property type="evidence" value="ECO:0007669"/>
    <property type="project" value="TreeGrafter"/>
</dbReference>
<organism evidence="2 3">
    <name type="scientific">Balaenoptera physalus</name>
    <name type="common">Fin whale</name>
    <name type="synonym">Balaena physalus</name>
    <dbReference type="NCBI Taxonomy" id="9770"/>
    <lineage>
        <taxon>Eukaryota</taxon>
        <taxon>Metazoa</taxon>
        <taxon>Chordata</taxon>
        <taxon>Craniata</taxon>
        <taxon>Vertebrata</taxon>
        <taxon>Euteleostomi</taxon>
        <taxon>Mammalia</taxon>
        <taxon>Eutheria</taxon>
        <taxon>Laurasiatheria</taxon>
        <taxon>Artiodactyla</taxon>
        <taxon>Whippomorpha</taxon>
        <taxon>Cetacea</taxon>
        <taxon>Mysticeti</taxon>
        <taxon>Balaenopteridae</taxon>
        <taxon>Balaenoptera</taxon>
    </lineage>
</organism>
<name>A0A6A1QEU8_BALPH</name>
<dbReference type="AlphaFoldDB" id="A0A6A1QEU8"/>
<keyword evidence="3" id="KW-1185">Reference proteome</keyword>
<dbReference type="GO" id="GO:0005768">
    <property type="term" value="C:endosome"/>
    <property type="evidence" value="ECO:0007669"/>
    <property type="project" value="TreeGrafter"/>
</dbReference>
<sequence>MVPAASASQLTLVDLICALNTLQTDTVLHLVKEVVKRPPQVRGDEKSPLVDVPVLQFCYAFIQSILGLKLIVSQQHAERLRNKNSQPGEQEGSKRFAEAVGNIAGSSLEQTSWLSRNLEVKAQPQISLEESDDEEDLHADAAAAASAMVSASAPSVYSVQALSLLAEVLASLLDMVYRSDEKEKAVPLISRLLYYVFPYLRNHSAYNAPSFRAGAQLLSSLSGYAYTKRAWKKEVLELFLDPAFFQMDTSCVQ</sequence>
<evidence type="ECO:0000313" key="2">
    <source>
        <dbReference type="EMBL" id="KAB0407242.1"/>
    </source>
</evidence>
<dbReference type="Proteomes" id="UP000437017">
    <property type="component" value="Unassembled WGS sequence"/>
</dbReference>
<evidence type="ECO:0000259" key="1">
    <source>
        <dbReference type="Pfam" id="PF24598"/>
    </source>
</evidence>
<reference evidence="2 3" key="1">
    <citation type="journal article" date="2019" name="PLoS ONE">
        <title>Genomic analyses reveal an absence of contemporary introgressive admixture between fin whales and blue whales, despite known hybrids.</title>
        <authorList>
            <person name="Westbury M.V."/>
            <person name="Petersen B."/>
            <person name="Lorenzen E.D."/>
        </authorList>
    </citation>
    <scope>NUCLEOTIDE SEQUENCE [LARGE SCALE GENOMIC DNA]</scope>
    <source>
        <strain evidence="2">FinWhale-01</strain>
    </source>
</reference>
<proteinExistence type="predicted"/>
<dbReference type="GO" id="GO:0005829">
    <property type="term" value="C:cytosol"/>
    <property type="evidence" value="ECO:0007669"/>
    <property type="project" value="GOC"/>
</dbReference>
<feature type="domain" description="DOP1-like C-terminal" evidence="1">
    <location>
        <begin position="157"/>
        <end position="248"/>
    </location>
</feature>
<dbReference type="GO" id="GO:0006895">
    <property type="term" value="P:Golgi to endosome transport"/>
    <property type="evidence" value="ECO:0007669"/>
    <property type="project" value="InterPro"/>
</dbReference>
<comment type="caution">
    <text evidence="2">The sequence shown here is derived from an EMBL/GenBank/DDBJ whole genome shotgun (WGS) entry which is preliminary data.</text>
</comment>
<gene>
    <name evidence="2" type="ORF">E2I00_009471</name>
</gene>
<accession>A0A6A1QEU8</accession>
<dbReference type="InterPro" id="IPR040314">
    <property type="entry name" value="DOP1"/>
</dbReference>
<dbReference type="InterPro" id="IPR056457">
    <property type="entry name" value="DOP1_C"/>
</dbReference>
<evidence type="ECO:0000313" key="3">
    <source>
        <dbReference type="Proteomes" id="UP000437017"/>
    </source>
</evidence>
<dbReference type="PANTHER" id="PTHR14042">
    <property type="entry name" value="DOPEY-RELATED"/>
    <property type="match status" value="1"/>
</dbReference>